<keyword evidence="5" id="KW-1185">Reference proteome</keyword>
<dbReference type="GO" id="GO:0005886">
    <property type="term" value="C:plasma membrane"/>
    <property type="evidence" value="ECO:0007669"/>
    <property type="project" value="TreeGrafter"/>
</dbReference>
<dbReference type="EMBL" id="CACVKT020002383">
    <property type="protein sequence ID" value="CAC5377757.1"/>
    <property type="molecule type" value="Genomic_DNA"/>
</dbReference>
<gene>
    <name evidence="4" type="ORF">MCOR_14034</name>
</gene>
<evidence type="ECO:0000313" key="4">
    <source>
        <dbReference type="EMBL" id="CAC5377757.1"/>
    </source>
</evidence>
<evidence type="ECO:0000256" key="2">
    <source>
        <dbReference type="ARBA" id="ARBA00022737"/>
    </source>
</evidence>
<protein>
    <recommendedName>
        <fullName evidence="6">LRRCT domain-containing protein</fullName>
    </recommendedName>
</protein>
<evidence type="ECO:0000256" key="1">
    <source>
        <dbReference type="ARBA" id="ARBA00022614"/>
    </source>
</evidence>
<dbReference type="SUPFAM" id="SSF52058">
    <property type="entry name" value="L domain-like"/>
    <property type="match status" value="1"/>
</dbReference>
<dbReference type="PANTHER" id="PTHR24369:SF211">
    <property type="entry name" value="LEUCINE-RICH REPEAT-CONTAINING PROTEIN 15-LIKE"/>
    <property type="match status" value="1"/>
</dbReference>
<dbReference type="PANTHER" id="PTHR24369">
    <property type="entry name" value="ANTIGEN BSP, PUTATIVE-RELATED"/>
    <property type="match status" value="1"/>
</dbReference>
<sequence length="485" mass="55537">MHSSSAVLRYCSGLTCTSQATEDYYSLKAELQHVVCKETFFVLMLWRNVDACVHSHCECSDGSRGNSYNCESAFLTEVPNNFRKETFELTLLDNFISWLNNDTFDDYVQLWSLSIYENKLNELPEDVFSNNLALRFLNLERNSFTSLPIDVFSKNVALKSLYFDRNPIVYISADLFDNNKNLGNLRLFCSDCFNCNCISVSVWNWIKKRKNDLMYASFSCGDGSIMPSDKIAATCEDDRITLHSASTELSKQLCLCQETTSIHQFTYQTSELHFKYQTSELMKTEKNLQISTMQTLEQHPKTEIIKTYPVNSTDKQHKQTQSETSTMYTTDLKAQTKDIFAISTVFEEATMTFNTSENTPFQADSRDPIYMTILKVLLGVVAATIIITVLTRLKGYLTTVRKIRHGEELEVEEVDNCVIDSIEFLSSLNMLNGDNASEDIFRNIPPRFQQIMKLKVDCHKGSSFDTIIQTKIPSPDTRFTIENEC</sequence>
<dbReference type="OrthoDB" id="10312092at2759"/>
<keyword evidence="3" id="KW-1133">Transmembrane helix</keyword>
<keyword evidence="3" id="KW-0812">Transmembrane</keyword>
<evidence type="ECO:0008006" key="6">
    <source>
        <dbReference type="Google" id="ProtNLM"/>
    </source>
</evidence>
<dbReference type="SMART" id="SM00369">
    <property type="entry name" value="LRR_TYP"/>
    <property type="match status" value="3"/>
</dbReference>
<evidence type="ECO:0000256" key="3">
    <source>
        <dbReference type="SAM" id="Phobius"/>
    </source>
</evidence>
<organism evidence="4 5">
    <name type="scientific">Mytilus coruscus</name>
    <name type="common">Sea mussel</name>
    <dbReference type="NCBI Taxonomy" id="42192"/>
    <lineage>
        <taxon>Eukaryota</taxon>
        <taxon>Metazoa</taxon>
        <taxon>Spiralia</taxon>
        <taxon>Lophotrochozoa</taxon>
        <taxon>Mollusca</taxon>
        <taxon>Bivalvia</taxon>
        <taxon>Autobranchia</taxon>
        <taxon>Pteriomorphia</taxon>
        <taxon>Mytilida</taxon>
        <taxon>Mytiloidea</taxon>
        <taxon>Mytilidae</taxon>
        <taxon>Mytilinae</taxon>
        <taxon>Mytilus</taxon>
    </lineage>
</organism>
<dbReference type="AlphaFoldDB" id="A0A6J8B6U0"/>
<accession>A0A6J8B6U0</accession>
<evidence type="ECO:0000313" key="5">
    <source>
        <dbReference type="Proteomes" id="UP000507470"/>
    </source>
</evidence>
<dbReference type="InterPro" id="IPR050541">
    <property type="entry name" value="LRR_TM_domain-containing"/>
</dbReference>
<name>A0A6J8B6U0_MYTCO</name>
<dbReference type="InterPro" id="IPR003591">
    <property type="entry name" value="Leu-rich_rpt_typical-subtyp"/>
</dbReference>
<keyword evidence="2" id="KW-0677">Repeat</keyword>
<feature type="transmembrane region" description="Helical" evidence="3">
    <location>
        <begin position="369"/>
        <end position="393"/>
    </location>
</feature>
<keyword evidence="3" id="KW-0472">Membrane</keyword>
<proteinExistence type="predicted"/>
<keyword evidence="1" id="KW-0433">Leucine-rich repeat</keyword>
<dbReference type="InterPro" id="IPR032675">
    <property type="entry name" value="LRR_dom_sf"/>
</dbReference>
<dbReference type="Proteomes" id="UP000507470">
    <property type="component" value="Unassembled WGS sequence"/>
</dbReference>
<dbReference type="Gene3D" id="3.80.10.10">
    <property type="entry name" value="Ribonuclease Inhibitor"/>
    <property type="match status" value="1"/>
</dbReference>
<reference evidence="4 5" key="1">
    <citation type="submission" date="2020-06" db="EMBL/GenBank/DDBJ databases">
        <authorList>
            <person name="Li R."/>
            <person name="Bekaert M."/>
        </authorList>
    </citation>
    <scope>NUCLEOTIDE SEQUENCE [LARGE SCALE GENOMIC DNA]</scope>
    <source>
        <strain evidence="5">wild</strain>
    </source>
</reference>